<evidence type="ECO:0000313" key="2">
    <source>
        <dbReference type="Proteomes" id="UP001164963"/>
    </source>
</evidence>
<proteinExistence type="predicted"/>
<dbReference type="RefSeq" id="WP_265546884.1">
    <property type="nucleotide sequence ID" value="NZ_CP098740.1"/>
</dbReference>
<dbReference type="EMBL" id="CP098740">
    <property type="protein sequence ID" value="UZK58279.1"/>
    <property type="molecule type" value="Genomic_DNA"/>
</dbReference>
<evidence type="ECO:0000313" key="1">
    <source>
        <dbReference type="EMBL" id="UZK58279.1"/>
    </source>
</evidence>
<evidence type="ECO:0008006" key="3">
    <source>
        <dbReference type="Google" id="ProtNLM"/>
    </source>
</evidence>
<name>A0ABY6Q2P3_9ACTN</name>
<protein>
    <recommendedName>
        <fullName evidence="3">Halobacterial output domain-containing protein</fullName>
    </recommendedName>
</protein>
<gene>
    <name evidence="1" type="ORF">NEH16_33120</name>
</gene>
<sequence>MTTTRTPAPCDTAPEATAKTVTVTVELTVTEDVTYEFRSEIDIPAGIAADPDELHDYLSENEDVWLDDLDPVGAVLYINERHLDQAAIVLTA</sequence>
<keyword evidence="2" id="KW-1185">Reference proteome</keyword>
<reference evidence="1" key="1">
    <citation type="journal article" date="2022" name="Front. Microbiol.">
        <title>Mirubactin C rescues the lethal effect of cell wall biosynthesis mutations in Bacillus subtilis.</title>
        <authorList>
            <person name="Kepplinger B."/>
            <person name="Wen X."/>
            <person name="Tyler A.R."/>
            <person name="Kim B.Y."/>
            <person name="Brown J."/>
            <person name="Banks P."/>
            <person name="Dashti Y."/>
            <person name="Mackenzie E.S."/>
            <person name="Wills C."/>
            <person name="Kawai Y."/>
            <person name="Waldron K.J."/>
            <person name="Allenby N.E.E."/>
            <person name="Wu L.J."/>
            <person name="Hall M.J."/>
            <person name="Errington J."/>
        </authorList>
    </citation>
    <scope>NUCLEOTIDE SEQUENCE</scope>
    <source>
        <strain evidence="1">MDA8-470</strain>
    </source>
</reference>
<organism evidence="1 2">
    <name type="scientific">Streptomyces drozdowiczii</name>
    <dbReference type="NCBI Taxonomy" id="202862"/>
    <lineage>
        <taxon>Bacteria</taxon>
        <taxon>Bacillati</taxon>
        <taxon>Actinomycetota</taxon>
        <taxon>Actinomycetes</taxon>
        <taxon>Kitasatosporales</taxon>
        <taxon>Streptomycetaceae</taxon>
        <taxon>Streptomyces</taxon>
    </lineage>
</organism>
<dbReference type="Proteomes" id="UP001164963">
    <property type="component" value="Chromosome"/>
</dbReference>
<accession>A0ABY6Q2P3</accession>